<dbReference type="EMBL" id="JAMPKM010000011">
    <property type="protein sequence ID" value="MEP0818859.1"/>
    <property type="molecule type" value="Genomic_DNA"/>
</dbReference>
<evidence type="ECO:0000313" key="3">
    <source>
        <dbReference type="Proteomes" id="UP001464891"/>
    </source>
</evidence>
<dbReference type="InterPro" id="IPR023210">
    <property type="entry name" value="NADP_OxRdtase_dom"/>
</dbReference>
<dbReference type="InterPro" id="IPR020471">
    <property type="entry name" value="AKR"/>
</dbReference>
<dbReference type="InterPro" id="IPR036812">
    <property type="entry name" value="NAD(P)_OxRdtase_dom_sf"/>
</dbReference>
<feature type="domain" description="NADP-dependent oxidoreductase" evidence="1">
    <location>
        <begin position="15"/>
        <end position="316"/>
    </location>
</feature>
<dbReference type="RefSeq" id="WP_190437405.1">
    <property type="nucleotide sequence ID" value="NZ_JAMPKM010000011.1"/>
</dbReference>
<dbReference type="Gene3D" id="3.20.20.100">
    <property type="entry name" value="NADP-dependent oxidoreductase domain"/>
    <property type="match status" value="1"/>
</dbReference>
<name>A0ABV0JAQ8_9CYAN</name>
<dbReference type="PANTHER" id="PTHR43364:SF18">
    <property type="entry name" value="OXIDOREDUCTASE"/>
    <property type="match status" value="1"/>
</dbReference>
<keyword evidence="3" id="KW-1185">Reference proteome</keyword>
<protein>
    <submittedName>
        <fullName evidence="2">Aldo/keto reductase</fullName>
    </submittedName>
</protein>
<gene>
    <name evidence="2" type="ORF">NC998_17315</name>
</gene>
<dbReference type="CDD" id="cd19091">
    <property type="entry name" value="AKR_PsAKR"/>
    <property type="match status" value="1"/>
</dbReference>
<sequence>MQYTTLGKTGLVVSRLAFGAMTFGTGQLVPGVTNSIDQTLADQMVGRVLDAGINLFDTADAYTNGESEIMLGKALGDRRDQVVIATKVGFRLGDAITDTGLSYRHIIRSTEGSLKRLNTDYIDLYQIHIPDPLTPLEETLQALDNLVRRGLVRYVGFSNFPAWKAARMVGIQERYGYARFIAAQMYYSLAGRDLEHEFVPFAEDAGMGILVWSPLAGGFLSGKYTRDNPAPEDARRTKFQLPPVDVESGYEVVDRLKQIAQNHSASPAQVAIAWILTKPFISSVIIGANKLSQLEDNLASVDLQLSPEEIAQLDTLTAPPSLYPGWMQPLGWDAKVKAALGIT</sequence>
<accession>A0ABV0JAQ8</accession>
<dbReference type="PANTHER" id="PTHR43364">
    <property type="entry name" value="NADH-SPECIFIC METHYLGLYOXAL REDUCTASE-RELATED"/>
    <property type="match status" value="1"/>
</dbReference>
<dbReference type="PRINTS" id="PR00069">
    <property type="entry name" value="ALDKETRDTASE"/>
</dbReference>
<dbReference type="Proteomes" id="UP001464891">
    <property type="component" value="Unassembled WGS sequence"/>
</dbReference>
<comment type="caution">
    <text evidence="2">The sequence shown here is derived from an EMBL/GenBank/DDBJ whole genome shotgun (WGS) entry which is preliminary data.</text>
</comment>
<proteinExistence type="predicted"/>
<evidence type="ECO:0000313" key="2">
    <source>
        <dbReference type="EMBL" id="MEP0818859.1"/>
    </source>
</evidence>
<dbReference type="InterPro" id="IPR050523">
    <property type="entry name" value="AKR_Detox_Biosynth"/>
</dbReference>
<evidence type="ECO:0000259" key="1">
    <source>
        <dbReference type="Pfam" id="PF00248"/>
    </source>
</evidence>
<organism evidence="2 3">
    <name type="scientific">Trichocoleus desertorum GB2-A4</name>
    <dbReference type="NCBI Taxonomy" id="2933944"/>
    <lineage>
        <taxon>Bacteria</taxon>
        <taxon>Bacillati</taxon>
        <taxon>Cyanobacteriota</taxon>
        <taxon>Cyanophyceae</taxon>
        <taxon>Leptolyngbyales</taxon>
        <taxon>Trichocoleusaceae</taxon>
        <taxon>Trichocoleus</taxon>
    </lineage>
</organism>
<reference evidence="2 3" key="1">
    <citation type="submission" date="2022-04" db="EMBL/GenBank/DDBJ databases">
        <title>Positive selection, recombination, and allopatry shape intraspecific diversity of widespread and dominant cyanobacteria.</title>
        <authorList>
            <person name="Wei J."/>
            <person name="Shu W."/>
            <person name="Hu C."/>
        </authorList>
    </citation>
    <scope>NUCLEOTIDE SEQUENCE [LARGE SCALE GENOMIC DNA]</scope>
    <source>
        <strain evidence="2 3">GB2-A4</strain>
    </source>
</reference>
<dbReference type="SUPFAM" id="SSF51430">
    <property type="entry name" value="NAD(P)-linked oxidoreductase"/>
    <property type="match status" value="1"/>
</dbReference>
<dbReference type="Pfam" id="PF00248">
    <property type="entry name" value="Aldo_ket_red"/>
    <property type="match status" value="1"/>
</dbReference>